<dbReference type="RefSeq" id="NP_066339.1">
    <property type="nucleotide sequence ID" value="NC_002553.1"/>
</dbReference>
<feature type="transmembrane region" description="Helical" evidence="8">
    <location>
        <begin position="12"/>
        <end position="30"/>
    </location>
</feature>
<evidence type="ECO:0000256" key="3">
    <source>
        <dbReference type="ARBA" id="ARBA00022547"/>
    </source>
</evidence>
<name>Q9G183_MALJA</name>
<gene>
    <name evidence="9" type="primary">ymf39</name>
</gene>
<sequence>MILYSGYNVIKIINILAFTILLVLIYKGILVLNEEVLVAICFLLFVYLAVLLLSDVAKASIFSRILQIRNKFYDLKPIIEKEDKNFYNTVNNLGDIKKYDNINTDYSDIINNFKNEFKNSIRNLLTLSTSSLSDISNKFNSLLKNIYVYDLFIGLRIEVILFLYFIVLYIYYIPILFILYVYNYVKNKDNNLYLTLLNNIKYKESKYSINIYKSIIRELFSYYNSYYQIPRKKNI</sequence>
<accession>Q9G183</accession>
<dbReference type="Pfam" id="PF05405">
    <property type="entry name" value="Mt_ATP-synt_B"/>
    <property type="match status" value="1"/>
</dbReference>
<comment type="subcellular location">
    <subcellularLocation>
        <location evidence="1">Mitochondrion membrane</location>
    </subcellularLocation>
</comment>
<proteinExistence type="predicted"/>
<evidence type="ECO:0000313" key="9">
    <source>
        <dbReference type="EMBL" id="AAG13720.1"/>
    </source>
</evidence>
<keyword evidence="2" id="KW-0813">Transport</keyword>
<dbReference type="EMBL" id="AF295546">
    <property type="protein sequence ID" value="AAG13720.1"/>
    <property type="molecule type" value="Genomic_DNA"/>
</dbReference>
<keyword evidence="7 8" id="KW-0472">Membrane</keyword>
<geneLocation type="mitochondrion" evidence="9"/>
<protein>
    <submittedName>
        <fullName evidence="9">Unidentified protein</fullName>
    </submittedName>
</protein>
<keyword evidence="5" id="KW-0406">Ion transport</keyword>
<dbReference type="AlphaFoldDB" id="Q9G183"/>
<evidence type="ECO:0000256" key="1">
    <source>
        <dbReference type="ARBA" id="ARBA00004325"/>
    </source>
</evidence>
<evidence type="ECO:0000256" key="5">
    <source>
        <dbReference type="ARBA" id="ARBA00023065"/>
    </source>
</evidence>
<evidence type="ECO:0000256" key="7">
    <source>
        <dbReference type="ARBA" id="ARBA00023136"/>
    </source>
</evidence>
<dbReference type="InterPro" id="IPR008688">
    <property type="entry name" value="ATP_synth_Bsub_B/MI25"/>
</dbReference>
<evidence type="ECO:0000256" key="6">
    <source>
        <dbReference type="ARBA" id="ARBA00023128"/>
    </source>
</evidence>
<dbReference type="RefSeq" id="NP_066353.1">
    <property type="nucleotide sequence ID" value="NC_002553.1"/>
</dbReference>
<keyword evidence="8" id="KW-1133">Transmembrane helix</keyword>
<evidence type="ECO:0000256" key="2">
    <source>
        <dbReference type="ARBA" id="ARBA00022448"/>
    </source>
</evidence>
<keyword evidence="4" id="KW-0375">Hydrogen ion transport</keyword>
<dbReference type="GO" id="GO:0015986">
    <property type="term" value="P:proton motive force-driven ATP synthesis"/>
    <property type="evidence" value="ECO:0007669"/>
    <property type="project" value="InterPro"/>
</dbReference>
<feature type="transmembrane region" description="Helical" evidence="8">
    <location>
        <begin position="36"/>
        <end position="54"/>
    </location>
</feature>
<dbReference type="GO" id="GO:0031966">
    <property type="term" value="C:mitochondrial membrane"/>
    <property type="evidence" value="ECO:0007669"/>
    <property type="project" value="UniProtKB-SubCell"/>
</dbReference>
<dbReference type="EMBL" id="AF295546">
    <property type="protein sequence ID" value="AAG13706.1"/>
    <property type="molecule type" value="Genomic_DNA"/>
</dbReference>
<dbReference type="GeneID" id="801250"/>
<reference evidence="9" key="1">
    <citation type="submission" date="2000-08" db="EMBL/GenBank/DDBJ databases">
        <title>Comparative analysis of mitochondrial genomes of the ancient jakobid protists.</title>
        <authorList>
            <person name="Burger G."/>
            <person name="O'Kelly C.J."/>
            <person name="Gray W.M."/>
        </authorList>
    </citation>
    <scope>NUCLEOTIDE SEQUENCE</scope>
    <source>
        <strain evidence="9">ATCC 50310</strain>
    </source>
</reference>
<keyword evidence="3" id="KW-0138">CF(0)</keyword>
<feature type="transmembrane region" description="Helical" evidence="8">
    <location>
        <begin position="159"/>
        <end position="182"/>
    </location>
</feature>
<dbReference type="GO" id="GO:0015078">
    <property type="term" value="F:proton transmembrane transporter activity"/>
    <property type="evidence" value="ECO:0007669"/>
    <property type="project" value="InterPro"/>
</dbReference>
<keyword evidence="6 9" id="KW-0496">Mitochondrion</keyword>
<dbReference type="GeneID" id="801302"/>
<dbReference type="GO" id="GO:0045259">
    <property type="term" value="C:proton-transporting ATP synthase complex"/>
    <property type="evidence" value="ECO:0007669"/>
    <property type="project" value="UniProtKB-KW"/>
</dbReference>
<evidence type="ECO:0000256" key="8">
    <source>
        <dbReference type="SAM" id="Phobius"/>
    </source>
</evidence>
<keyword evidence="8" id="KW-0812">Transmembrane</keyword>
<evidence type="ECO:0000256" key="4">
    <source>
        <dbReference type="ARBA" id="ARBA00022781"/>
    </source>
</evidence>
<organism evidence="9">
    <name type="scientific">Malawimonas jakobiformis</name>
    <name type="common">Flagellated protozoan</name>
    <dbReference type="NCBI Taxonomy" id="136089"/>
    <lineage>
        <taxon>Eukaryota</taxon>
        <taxon>Malawimonadida</taxon>
        <taxon>Malawimonadidae</taxon>
        <taxon>Malawimonas</taxon>
    </lineage>
</organism>